<proteinExistence type="predicted"/>
<dbReference type="AlphaFoldDB" id="A0A3N0F569"/>
<dbReference type="PROSITE" id="PS51257">
    <property type="entry name" value="PROKAR_LIPOPROTEIN"/>
    <property type="match status" value="1"/>
</dbReference>
<protein>
    <recommendedName>
        <fullName evidence="4">Lipoprotein</fullName>
    </recommendedName>
</protein>
<evidence type="ECO:0000313" key="2">
    <source>
        <dbReference type="EMBL" id="RNL95122.1"/>
    </source>
</evidence>
<evidence type="ECO:0008006" key="4">
    <source>
        <dbReference type="Google" id="ProtNLM"/>
    </source>
</evidence>
<evidence type="ECO:0000313" key="3">
    <source>
        <dbReference type="Proteomes" id="UP000267469"/>
    </source>
</evidence>
<organism evidence="2 3">
    <name type="scientific">Sinomicrobium pectinilyticum</name>
    <dbReference type="NCBI Taxonomy" id="1084421"/>
    <lineage>
        <taxon>Bacteria</taxon>
        <taxon>Pseudomonadati</taxon>
        <taxon>Bacteroidota</taxon>
        <taxon>Flavobacteriia</taxon>
        <taxon>Flavobacteriales</taxon>
        <taxon>Flavobacteriaceae</taxon>
        <taxon>Sinomicrobium</taxon>
    </lineage>
</organism>
<keyword evidence="1" id="KW-0732">Signal</keyword>
<accession>A0A3N0F569</accession>
<dbReference type="EMBL" id="RJTM01000002">
    <property type="protein sequence ID" value="RNL95122.1"/>
    <property type="molecule type" value="Genomic_DNA"/>
</dbReference>
<name>A0A3N0F569_SINP1</name>
<gene>
    <name evidence="2" type="ORF">ED312_00540</name>
</gene>
<evidence type="ECO:0000256" key="1">
    <source>
        <dbReference type="SAM" id="SignalP"/>
    </source>
</evidence>
<keyword evidence="3" id="KW-1185">Reference proteome</keyword>
<comment type="caution">
    <text evidence="2">The sequence shown here is derived from an EMBL/GenBank/DDBJ whole genome shotgun (WGS) entry which is preliminary data.</text>
</comment>
<dbReference type="Proteomes" id="UP000267469">
    <property type="component" value="Unassembled WGS sequence"/>
</dbReference>
<reference evidence="2 3" key="1">
    <citation type="submission" date="2018-10" db="EMBL/GenBank/DDBJ databases">
        <title>Sinomicrobium pectinilyticum sp. nov., a pectinase-producing bacterium isolated from alkaline and saline soil, and emended description of the genus Sinomicrobium.</title>
        <authorList>
            <person name="Cheng B."/>
            <person name="Li C."/>
            <person name="Lai Q."/>
            <person name="Du M."/>
            <person name="Shao Z."/>
            <person name="Xu P."/>
            <person name="Yang C."/>
        </authorList>
    </citation>
    <scope>NUCLEOTIDE SEQUENCE [LARGE SCALE GENOMIC DNA]</scope>
    <source>
        <strain evidence="2 3">5DNS001</strain>
    </source>
</reference>
<feature type="chain" id="PRO_5018034704" description="Lipoprotein" evidence="1">
    <location>
        <begin position="20"/>
        <end position="170"/>
    </location>
</feature>
<sequence length="170" mass="19001">MRLKAIILPAALVFVISCAQNEMETDPELVNPKAELSTAAVWRQANLTNFESYPDPDSDECILYNGCQWAGQFAFVSGVMPESWVASHNIIALHSRDAYQYKLKTLRIRQGDRQIDAVVYDFCSDTDCDGCCTTNADENGIGFLIDMEKYTMQRFGSGSGIVEWTCLDCD</sequence>
<feature type="signal peptide" evidence="1">
    <location>
        <begin position="1"/>
        <end position="19"/>
    </location>
</feature>